<dbReference type="AlphaFoldDB" id="A0A516H344"/>
<dbReference type="SUPFAM" id="SSF53335">
    <property type="entry name" value="S-adenosyl-L-methionine-dependent methyltransferases"/>
    <property type="match status" value="1"/>
</dbReference>
<dbReference type="EMBL" id="CP041636">
    <property type="protein sequence ID" value="QDO98165.1"/>
    <property type="molecule type" value="Genomic_DNA"/>
</dbReference>
<dbReference type="OrthoDB" id="3206826at2"/>
<keyword evidence="3" id="KW-0949">S-adenosyl-L-methionine</keyword>
<organism evidence="5 6">
    <name type="scientific">Ferrovibrio terrae</name>
    <dbReference type="NCBI Taxonomy" id="2594003"/>
    <lineage>
        <taxon>Bacteria</taxon>
        <taxon>Pseudomonadati</taxon>
        <taxon>Pseudomonadota</taxon>
        <taxon>Alphaproteobacteria</taxon>
        <taxon>Rhodospirillales</taxon>
        <taxon>Rhodospirillaceae</taxon>
        <taxon>Ferrovibrio</taxon>
    </lineage>
</organism>
<dbReference type="GO" id="GO:0008168">
    <property type="term" value="F:methyltransferase activity"/>
    <property type="evidence" value="ECO:0007669"/>
    <property type="project" value="UniProtKB-KW"/>
</dbReference>
<dbReference type="InterPro" id="IPR013217">
    <property type="entry name" value="Methyltransf_12"/>
</dbReference>
<proteinExistence type="predicted"/>
<accession>A0A516H344</accession>
<dbReference type="RefSeq" id="WP_144069146.1">
    <property type="nucleotide sequence ID" value="NZ_CP041636.1"/>
</dbReference>
<reference evidence="5 6" key="1">
    <citation type="submission" date="2019-07" db="EMBL/GenBank/DDBJ databases">
        <title>Genome sequencing for Ferrovibrio sp. K5.</title>
        <authorList>
            <person name="Park S.-J."/>
        </authorList>
    </citation>
    <scope>NUCLEOTIDE SEQUENCE [LARGE SCALE GENOMIC DNA]</scope>
    <source>
        <strain evidence="5 6">K5</strain>
    </source>
</reference>
<dbReference type="GO" id="GO:0032259">
    <property type="term" value="P:methylation"/>
    <property type="evidence" value="ECO:0007669"/>
    <property type="project" value="UniProtKB-KW"/>
</dbReference>
<evidence type="ECO:0000259" key="4">
    <source>
        <dbReference type="Pfam" id="PF08242"/>
    </source>
</evidence>
<evidence type="ECO:0000256" key="3">
    <source>
        <dbReference type="ARBA" id="ARBA00022691"/>
    </source>
</evidence>
<dbReference type="Proteomes" id="UP000317496">
    <property type="component" value="Chromosome"/>
</dbReference>
<evidence type="ECO:0000256" key="1">
    <source>
        <dbReference type="ARBA" id="ARBA00022603"/>
    </source>
</evidence>
<dbReference type="InterPro" id="IPR029063">
    <property type="entry name" value="SAM-dependent_MTases_sf"/>
</dbReference>
<feature type="domain" description="Methyltransferase type 12" evidence="4">
    <location>
        <begin position="52"/>
        <end position="149"/>
    </location>
</feature>
<keyword evidence="1 5" id="KW-0489">Methyltransferase</keyword>
<evidence type="ECO:0000313" key="5">
    <source>
        <dbReference type="EMBL" id="QDO98165.1"/>
    </source>
</evidence>
<sequence>MQNDLKSLENHFAFGENWASYAKLIDQKRLGEARAALARLLGEDGLRYRTMIDIGCGSGLHAAAAQTLGARSVLGIDIDPNSVAAAQQVFTALKTQDQCSARQCSIFEADNAGLGQFDVVYSWGVLHHTGAMYEALTRAAALTAPGGIFAFALYRKTRLCSLWTLEKRWYSKASPSVQRLAQQIYIAATRLAFLLLGRDFKAHVQSYKEKRGMDFEHDVHDWLGGYPYESIAPGEVAALMGRLGFEHVRSFTRPGGWAPLGSGCDEYVYRRLGD</sequence>
<evidence type="ECO:0000313" key="6">
    <source>
        <dbReference type="Proteomes" id="UP000317496"/>
    </source>
</evidence>
<keyword evidence="2 5" id="KW-0808">Transferase</keyword>
<dbReference type="Pfam" id="PF08242">
    <property type="entry name" value="Methyltransf_12"/>
    <property type="match status" value="1"/>
</dbReference>
<dbReference type="PANTHER" id="PTHR43464:SF19">
    <property type="entry name" value="UBIQUINONE BIOSYNTHESIS O-METHYLTRANSFERASE, MITOCHONDRIAL"/>
    <property type="match status" value="1"/>
</dbReference>
<dbReference type="CDD" id="cd02440">
    <property type="entry name" value="AdoMet_MTases"/>
    <property type="match status" value="1"/>
</dbReference>
<dbReference type="PANTHER" id="PTHR43464">
    <property type="entry name" value="METHYLTRANSFERASE"/>
    <property type="match status" value="1"/>
</dbReference>
<name>A0A516H344_9PROT</name>
<evidence type="ECO:0000256" key="2">
    <source>
        <dbReference type="ARBA" id="ARBA00022679"/>
    </source>
</evidence>
<keyword evidence="6" id="KW-1185">Reference proteome</keyword>
<gene>
    <name evidence="5" type="ORF">FNB15_13190</name>
</gene>
<dbReference type="KEGG" id="fer:FNB15_13190"/>
<dbReference type="Gene3D" id="3.40.50.150">
    <property type="entry name" value="Vaccinia Virus protein VP39"/>
    <property type="match status" value="1"/>
</dbReference>
<protein>
    <submittedName>
        <fullName evidence="5">Methyltransferase domain-containing protein</fullName>
    </submittedName>
</protein>